<dbReference type="Pfam" id="PF07681">
    <property type="entry name" value="DoxX"/>
    <property type="match status" value="1"/>
</dbReference>
<evidence type="ECO:0000256" key="3">
    <source>
        <dbReference type="ARBA" id="ARBA00022989"/>
    </source>
</evidence>
<evidence type="ECO:0000256" key="5">
    <source>
        <dbReference type="SAM" id="Phobius"/>
    </source>
</evidence>
<dbReference type="GO" id="GO:0016020">
    <property type="term" value="C:membrane"/>
    <property type="evidence" value="ECO:0007669"/>
    <property type="project" value="UniProtKB-SubCell"/>
</dbReference>
<feature type="transmembrane region" description="Helical" evidence="5">
    <location>
        <begin position="108"/>
        <end position="128"/>
    </location>
</feature>
<keyword evidence="4 5" id="KW-0472">Membrane</keyword>
<evidence type="ECO:0000256" key="2">
    <source>
        <dbReference type="ARBA" id="ARBA00022692"/>
    </source>
</evidence>
<evidence type="ECO:0000313" key="6">
    <source>
        <dbReference type="EMBL" id="TNJ46550.1"/>
    </source>
</evidence>
<proteinExistence type="predicted"/>
<evidence type="ECO:0000313" key="7">
    <source>
        <dbReference type="Proteomes" id="UP000308713"/>
    </source>
</evidence>
<keyword evidence="3 5" id="KW-1133">Transmembrane helix</keyword>
<evidence type="ECO:0000256" key="4">
    <source>
        <dbReference type="ARBA" id="ARBA00023136"/>
    </source>
</evidence>
<protein>
    <submittedName>
        <fullName evidence="6">DoxX family protein</fullName>
    </submittedName>
</protein>
<evidence type="ECO:0000256" key="1">
    <source>
        <dbReference type="ARBA" id="ARBA00004141"/>
    </source>
</evidence>
<comment type="caution">
    <text evidence="6">The sequence shown here is derived from an EMBL/GenBank/DDBJ whole genome shotgun (WGS) entry which is preliminary data.</text>
</comment>
<dbReference type="OrthoDB" id="680764at2"/>
<dbReference type="InterPro" id="IPR032808">
    <property type="entry name" value="DoxX"/>
</dbReference>
<feature type="transmembrane region" description="Helical" evidence="5">
    <location>
        <begin position="59"/>
        <end position="77"/>
    </location>
</feature>
<keyword evidence="7" id="KW-1185">Reference proteome</keyword>
<feature type="transmembrane region" description="Helical" evidence="5">
    <location>
        <begin position="84"/>
        <end position="102"/>
    </location>
</feature>
<dbReference type="AlphaFoldDB" id="A0A5C4SRC7"/>
<dbReference type="RefSeq" id="WP_139694921.1">
    <property type="nucleotide sequence ID" value="NZ_CP074074.1"/>
</dbReference>
<sequence>MGTIKTLNKWANAHTYIPLDLVRIALGVFLFFKGINFMANSEMLMKLFEPFQNMAGGMIIIHYVAPAHFIGGILIAFGLLTRWAILAQLPVIIGAVVINFAGEMNTGNLIMALITLFVCAFFLAYGSGKHSADYYFKMQQ</sequence>
<keyword evidence="2 5" id="KW-0812">Transmembrane</keyword>
<organism evidence="6 7">
    <name type="scientific">Allotamlana fucoidanivorans</name>
    <dbReference type="NCBI Taxonomy" id="2583814"/>
    <lineage>
        <taxon>Bacteria</taxon>
        <taxon>Pseudomonadati</taxon>
        <taxon>Bacteroidota</taxon>
        <taxon>Flavobacteriia</taxon>
        <taxon>Flavobacteriales</taxon>
        <taxon>Flavobacteriaceae</taxon>
        <taxon>Allotamlana</taxon>
    </lineage>
</organism>
<feature type="transmembrane region" description="Helical" evidence="5">
    <location>
        <begin position="21"/>
        <end position="39"/>
    </location>
</feature>
<reference evidence="6 7" key="1">
    <citation type="submission" date="2019-05" db="EMBL/GenBank/DDBJ databases">
        <title>Tamlana fucoidanivorans sp. nov., isolated from the surface of algae collected from Fujian province in China.</title>
        <authorList>
            <person name="Li J."/>
        </authorList>
    </citation>
    <scope>NUCLEOTIDE SEQUENCE [LARGE SCALE GENOMIC DNA]</scope>
    <source>
        <strain evidence="6 7">CW2-9</strain>
    </source>
</reference>
<dbReference type="EMBL" id="VDCS01000002">
    <property type="protein sequence ID" value="TNJ46550.1"/>
    <property type="molecule type" value="Genomic_DNA"/>
</dbReference>
<accession>A0A5C4SRC7</accession>
<name>A0A5C4SRC7_9FLAO</name>
<gene>
    <name evidence="6" type="ORF">FGF67_02665</name>
</gene>
<dbReference type="Proteomes" id="UP000308713">
    <property type="component" value="Unassembled WGS sequence"/>
</dbReference>
<comment type="subcellular location">
    <subcellularLocation>
        <location evidence="1">Membrane</location>
        <topology evidence="1">Multi-pass membrane protein</topology>
    </subcellularLocation>
</comment>